<dbReference type="NCBIfam" id="TIGR01488">
    <property type="entry name" value="HAD-SF-IB"/>
    <property type="match status" value="1"/>
</dbReference>
<evidence type="ECO:0000256" key="1">
    <source>
        <dbReference type="ARBA" id="ARBA00009184"/>
    </source>
</evidence>
<evidence type="ECO:0000313" key="6">
    <source>
        <dbReference type="Proteomes" id="UP000638648"/>
    </source>
</evidence>
<dbReference type="EMBL" id="JADBEM010000001">
    <property type="protein sequence ID" value="MBE1606387.1"/>
    <property type="molecule type" value="Genomic_DNA"/>
</dbReference>
<evidence type="ECO:0000256" key="3">
    <source>
        <dbReference type="ARBA" id="ARBA00022801"/>
    </source>
</evidence>
<dbReference type="Gene3D" id="1.20.1440.100">
    <property type="entry name" value="SG protein - dephosphorylation function"/>
    <property type="match status" value="1"/>
</dbReference>
<dbReference type="PANTHER" id="PTHR43344">
    <property type="entry name" value="PHOSPHOSERINE PHOSPHATASE"/>
    <property type="match status" value="1"/>
</dbReference>
<dbReference type="Pfam" id="PF12710">
    <property type="entry name" value="HAD"/>
    <property type="match status" value="1"/>
</dbReference>
<sequence>MDPAASPHAADHDAPIAAFFDLDKTILARSSTLAFSRHFYQGGLINRRAVVRSAYAQFVYHLGGADHEQMEKMRAYLSAIVTGWEVQTVKDIVAEALHHVVDPLVFAEAVTLIAQHRAAGHDIVIVSSSGQEVVEPIGELLGADRVIATRMSIEDGRFTGVIDFYSYGQNKVTAVEELADTRGYDLSQCYAYSDSITDLPLLNSVGHPYAVNPDRALRRIAGERGWPVLRFTRPTAVDAHENRTVNRPVLTVAVCAGAAMALLWAVRRGRGTNSPTTVESIEKAARSHLLDLLPARAGHS</sequence>
<dbReference type="SUPFAM" id="SSF56784">
    <property type="entry name" value="HAD-like"/>
    <property type="match status" value="1"/>
</dbReference>
<keyword evidence="6" id="KW-1185">Reference proteome</keyword>
<reference evidence="5" key="1">
    <citation type="submission" date="2020-10" db="EMBL/GenBank/DDBJ databases">
        <title>Sequencing the genomes of 1000 actinobacteria strains.</title>
        <authorList>
            <person name="Klenk H.-P."/>
        </authorList>
    </citation>
    <scope>NUCLEOTIDE SEQUENCE</scope>
    <source>
        <strain evidence="5">DSM 45354</strain>
    </source>
</reference>
<proteinExistence type="inferred from homology"/>
<evidence type="ECO:0000313" key="5">
    <source>
        <dbReference type="EMBL" id="MBE1606387.1"/>
    </source>
</evidence>
<keyword evidence="3 5" id="KW-0378">Hydrolase</keyword>
<dbReference type="FunFam" id="3.40.50.1000:FF:000025">
    <property type="entry name" value="HAD hydrolase, family IB"/>
    <property type="match status" value="1"/>
</dbReference>
<dbReference type="Proteomes" id="UP000638648">
    <property type="component" value="Unassembled WGS sequence"/>
</dbReference>
<dbReference type="GO" id="GO:0016787">
    <property type="term" value="F:hydrolase activity"/>
    <property type="evidence" value="ECO:0007669"/>
    <property type="project" value="UniProtKB-KW"/>
</dbReference>
<dbReference type="InterPro" id="IPR023214">
    <property type="entry name" value="HAD_sf"/>
</dbReference>
<dbReference type="RefSeq" id="WP_192750525.1">
    <property type="nucleotide sequence ID" value="NZ_BAABJL010000245.1"/>
</dbReference>
<dbReference type="InterPro" id="IPR036412">
    <property type="entry name" value="HAD-like_sf"/>
</dbReference>
<dbReference type="InterPro" id="IPR050582">
    <property type="entry name" value="HAD-like_SerB"/>
</dbReference>
<dbReference type="PANTHER" id="PTHR43344:SF13">
    <property type="entry name" value="PHOSPHATASE RV3661-RELATED"/>
    <property type="match status" value="1"/>
</dbReference>
<keyword evidence="4" id="KW-0460">Magnesium</keyword>
<keyword evidence="2" id="KW-0479">Metal-binding</keyword>
<accession>A0A927MZX1</accession>
<dbReference type="Gene3D" id="3.40.50.1000">
    <property type="entry name" value="HAD superfamily/HAD-like"/>
    <property type="match status" value="1"/>
</dbReference>
<organism evidence="5 6">
    <name type="scientific">Actinopolymorpha pittospori</name>
    <dbReference type="NCBI Taxonomy" id="648752"/>
    <lineage>
        <taxon>Bacteria</taxon>
        <taxon>Bacillati</taxon>
        <taxon>Actinomycetota</taxon>
        <taxon>Actinomycetes</taxon>
        <taxon>Propionibacteriales</taxon>
        <taxon>Actinopolymorphaceae</taxon>
        <taxon>Actinopolymorpha</taxon>
    </lineage>
</organism>
<comment type="similarity">
    <text evidence="1">Belongs to the HAD-like hydrolase superfamily. SerB family.</text>
</comment>
<evidence type="ECO:0000256" key="4">
    <source>
        <dbReference type="ARBA" id="ARBA00022842"/>
    </source>
</evidence>
<name>A0A927MZX1_9ACTN</name>
<dbReference type="AlphaFoldDB" id="A0A927MZX1"/>
<protein>
    <submittedName>
        <fullName evidence="5">HAD superfamily hydrolase (TIGR01490 family)</fullName>
    </submittedName>
</protein>
<dbReference type="CDD" id="cd02612">
    <property type="entry name" value="HAD_PGPPase"/>
    <property type="match status" value="1"/>
</dbReference>
<comment type="caution">
    <text evidence="5">The sequence shown here is derived from an EMBL/GenBank/DDBJ whole genome shotgun (WGS) entry which is preliminary data.</text>
</comment>
<dbReference type="NCBIfam" id="TIGR01490">
    <property type="entry name" value="HAD-SF-IB-hyp1"/>
    <property type="match status" value="1"/>
</dbReference>
<dbReference type="GO" id="GO:0046872">
    <property type="term" value="F:metal ion binding"/>
    <property type="evidence" value="ECO:0007669"/>
    <property type="project" value="UniProtKB-KW"/>
</dbReference>
<dbReference type="InterPro" id="IPR006385">
    <property type="entry name" value="HAD_hydro_SerB1"/>
</dbReference>
<evidence type="ECO:0000256" key="2">
    <source>
        <dbReference type="ARBA" id="ARBA00022723"/>
    </source>
</evidence>
<gene>
    <name evidence="5" type="ORF">HEB94_003235</name>
</gene>